<dbReference type="InterPro" id="IPR023214">
    <property type="entry name" value="HAD_sf"/>
</dbReference>
<sequence length="284" mass="31854">MNQNTIAIICDCDETLAPDTTGFLLDYNGLSQKLFWENVSKMVSQGWDPPLAYMNEIVELMKSCHIEQDTNEKLTALGEHVKPYKGVPEFIPELKSMIKQNKDFTKAGISLECYIISSGMEDLIKGSVLSKYFDDIFAGRFAIDMHGSIVGIKSSVTFTEKTKFLYAINKGISGTDLRKKPYLVNNAIKRVDRRIPFEYMIYLGDGPSDIPCFSAVRDYGGNCIGIVGKDSAHKGYELARGKRTTVGPYSRNYEKGSDLRMMLETIINKIGYQIVTKKKESGLN</sequence>
<accession>A0A2H1FFY5</accession>
<dbReference type="SUPFAM" id="SSF56784">
    <property type="entry name" value="HAD-like"/>
    <property type="match status" value="1"/>
</dbReference>
<dbReference type="RefSeq" id="WP_157927596.1">
    <property type="nucleotide sequence ID" value="NZ_LT841358.1"/>
</dbReference>
<dbReference type="Gene3D" id="3.40.50.1000">
    <property type="entry name" value="HAD superfamily/HAD-like"/>
    <property type="match status" value="1"/>
</dbReference>
<evidence type="ECO:0000313" key="2">
    <source>
        <dbReference type="Proteomes" id="UP000230607"/>
    </source>
</evidence>
<dbReference type="Proteomes" id="UP000230607">
    <property type="component" value="Chromosome 1"/>
</dbReference>
<dbReference type="OrthoDB" id="7288at2157"/>
<reference evidence="2" key="1">
    <citation type="submission" date="2017-03" db="EMBL/GenBank/DDBJ databases">
        <authorList>
            <person name="Herbold C."/>
        </authorList>
    </citation>
    <scope>NUCLEOTIDE SEQUENCE [LARGE SCALE GENOMIC DNA]</scope>
</reference>
<dbReference type="EMBL" id="LT841358">
    <property type="protein sequence ID" value="SMH71667.1"/>
    <property type="molecule type" value="Genomic_DNA"/>
</dbReference>
<dbReference type="InterPro" id="IPR036412">
    <property type="entry name" value="HAD-like_sf"/>
</dbReference>
<proteinExistence type="predicted"/>
<keyword evidence="2" id="KW-1185">Reference proteome</keyword>
<gene>
    <name evidence="1" type="ORF">NCS_11479</name>
</gene>
<protein>
    <recommendedName>
        <fullName evidence="3">Haloacid dehalogenase-like hydrolase</fullName>
    </recommendedName>
</protein>
<dbReference type="AlphaFoldDB" id="A0A2H1FFY5"/>
<organism evidence="1 2">
    <name type="scientific">Candidatus Nitrosotalea okcheonensis</name>
    <dbReference type="NCBI Taxonomy" id="1903276"/>
    <lineage>
        <taxon>Archaea</taxon>
        <taxon>Nitrososphaerota</taxon>
        <taxon>Nitrososphaeria</taxon>
        <taxon>Nitrosotaleales</taxon>
        <taxon>Nitrosotaleaceae</taxon>
        <taxon>Nitrosotalea</taxon>
    </lineage>
</organism>
<evidence type="ECO:0000313" key="1">
    <source>
        <dbReference type="EMBL" id="SMH71667.1"/>
    </source>
</evidence>
<name>A0A2H1FFY5_9ARCH</name>
<evidence type="ECO:0008006" key="3">
    <source>
        <dbReference type="Google" id="ProtNLM"/>
    </source>
</evidence>